<feature type="signal peptide" evidence="2">
    <location>
        <begin position="1"/>
        <end position="16"/>
    </location>
</feature>
<dbReference type="AlphaFoldDB" id="A0AAN6XBC2"/>
<feature type="transmembrane region" description="Helical" evidence="1">
    <location>
        <begin position="360"/>
        <end position="379"/>
    </location>
</feature>
<keyword evidence="1" id="KW-0472">Membrane</keyword>
<keyword evidence="1" id="KW-0812">Transmembrane</keyword>
<feature type="non-terminal residue" evidence="3">
    <location>
        <position position="468"/>
    </location>
</feature>
<evidence type="ECO:0000256" key="1">
    <source>
        <dbReference type="SAM" id="Phobius"/>
    </source>
</evidence>
<comment type="caution">
    <text evidence="3">The sequence shown here is derived from an EMBL/GenBank/DDBJ whole genome shotgun (WGS) entry which is preliminary data.</text>
</comment>
<feature type="non-terminal residue" evidence="3">
    <location>
        <position position="1"/>
    </location>
</feature>
<reference evidence="3" key="1">
    <citation type="journal article" date="2023" name="Mol. Phylogenet. Evol.">
        <title>Genome-scale phylogeny and comparative genomics of the fungal order Sordariales.</title>
        <authorList>
            <person name="Hensen N."/>
            <person name="Bonometti L."/>
            <person name="Westerberg I."/>
            <person name="Brannstrom I.O."/>
            <person name="Guillou S."/>
            <person name="Cros-Aarteil S."/>
            <person name="Calhoun S."/>
            <person name="Haridas S."/>
            <person name="Kuo A."/>
            <person name="Mondo S."/>
            <person name="Pangilinan J."/>
            <person name="Riley R."/>
            <person name="LaButti K."/>
            <person name="Andreopoulos B."/>
            <person name="Lipzen A."/>
            <person name="Chen C."/>
            <person name="Yan M."/>
            <person name="Daum C."/>
            <person name="Ng V."/>
            <person name="Clum A."/>
            <person name="Steindorff A."/>
            <person name="Ohm R.A."/>
            <person name="Martin F."/>
            <person name="Silar P."/>
            <person name="Natvig D.O."/>
            <person name="Lalanne C."/>
            <person name="Gautier V."/>
            <person name="Ament-Velasquez S.L."/>
            <person name="Kruys A."/>
            <person name="Hutchinson M.I."/>
            <person name="Powell A.J."/>
            <person name="Barry K."/>
            <person name="Miller A.N."/>
            <person name="Grigoriev I.V."/>
            <person name="Debuchy R."/>
            <person name="Gladieux P."/>
            <person name="Hiltunen Thoren M."/>
            <person name="Johannesson H."/>
        </authorList>
    </citation>
    <scope>NUCLEOTIDE SEQUENCE</scope>
    <source>
        <strain evidence="3">CBS 315.58</strain>
    </source>
</reference>
<proteinExistence type="predicted"/>
<feature type="transmembrane region" description="Helical" evidence="1">
    <location>
        <begin position="137"/>
        <end position="156"/>
    </location>
</feature>
<accession>A0AAN6XBC2</accession>
<name>A0AAN6XBC2_9PEZI</name>
<gene>
    <name evidence="3" type="ORF">QBC40DRAFT_315999</name>
</gene>
<sequence>WFSVLFTLVILLGVWGGLPATGAACKPDGTFSPFSDDYTWWSRASFFDITLKARPMSFAEVKAIDLAWDLVIGRAGQALLTWVSWKAFANYIAVVIQKRPVTISAYYMTFVQQETSLITIYHLIRELSSQNILGSKVVMAFVVFTLNFILVFPTIASAMTGYSGSTEAFVQNSNQEDYIKYSTFSLVEYVIHDGDRIGLTKDYIMSYRAPETLGGPLISQYDHMPFWDLHNLQGDKFQLQVEVWKYVRQYGFLSRFNSSSKWGDLDELPTPALNISAFYLPRLTGNAVTEPDNTMDEPAIAVAYGYDWQDPLTKEYPFRNKSKTTFASGNRIFTLDYVLENGSCQPISDKYQWGFSYLQLYIAINSLLLWSTGIYLIWLKAQFNLPLAQYDQVPQEWECVLHMSRELRKQLKQSGIRSVNQLTHLQLKDNVTAHLQGGQISFGAESETDVIITLRMGIWRWLRVHRLW</sequence>
<evidence type="ECO:0000313" key="3">
    <source>
        <dbReference type="EMBL" id="KAK4195467.1"/>
    </source>
</evidence>
<evidence type="ECO:0000256" key="2">
    <source>
        <dbReference type="SAM" id="SignalP"/>
    </source>
</evidence>
<organism evidence="3 4">
    <name type="scientific">Triangularia verruculosa</name>
    <dbReference type="NCBI Taxonomy" id="2587418"/>
    <lineage>
        <taxon>Eukaryota</taxon>
        <taxon>Fungi</taxon>
        <taxon>Dikarya</taxon>
        <taxon>Ascomycota</taxon>
        <taxon>Pezizomycotina</taxon>
        <taxon>Sordariomycetes</taxon>
        <taxon>Sordariomycetidae</taxon>
        <taxon>Sordariales</taxon>
        <taxon>Podosporaceae</taxon>
        <taxon>Triangularia</taxon>
    </lineage>
</organism>
<dbReference type="Proteomes" id="UP001303160">
    <property type="component" value="Unassembled WGS sequence"/>
</dbReference>
<keyword evidence="1" id="KW-1133">Transmembrane helix</keyword>
<feature type="chain" id="PRO_5042858463" evidence="2">
    <location>
        <begin position="17"/>
        <end position="468"/>
    </location>
</feature>
<protein>
    <submittedName>
        <fullName evidence="3">Uncharacterized protein</fullName>
    </submittedName>
</protein>
<keyword evidence="4" id="KW-1185">Reference proteome</keyword>
<dbReference type="EMBL" id="MU864012">
    <property type="protein sequence ID" value="KAK4195467.1"/>
    <property type="molecule type" value="Genomic_DNA"/>
</dbReference>
<keyword evidence="2" id="KW-0732">Signal</keyword>
<reference evidence="3" key="2">
    <citation type="submission" date="2023-05" db="EMBL/GenBank/DDBJ databases">
        <authorList>
            <consortium name="Lawrence Berkeley National Laboratory"/>
            <person name="Steindorff A."/>
            <person name="Hensen N."/>
            <person name="Bonometti L."/>
            <person name="Westerberg I."/>
            <person name="Brannstrom I.O."/>
            <person name="Guillou S."/>
            <person name="Cros-Aarteil S."/>
            <person name="Calhoun S."/>
            <person name="Haridas S."/>
            <person name="Kuo A."/>
            <person name="Mondo S."/>
            <person name="Pangilinan J."/>
            <person name="Riley R."/>
            <person name="Labutti K."/>
            <person name="Andreopoulos B."/>
            <person name="Lipzen A."/>
            <person name="Chen C."/>
            <person name="Yanf M."/>
            <person name="Daum C."/>
            <person name="Ng V."/>
            <person name="Clum A."/>
            <person name="Ohm R."/>
            <person name="Martin F."/>
            <person name="Silar P."/>
            <person name="Natvig D."/>
            <person name="Lalanne C."/>
            <person name="Gautier V."/>
            <person name="Ament-Velasquez S.L."/>
            <person name="Kruys A."/>
            <person name="Hutchinson M.I."/>
            <person name="Powell A.J."/>
            <person name="Barry K."/>
            <person name="Miller A.N."/>
            <person name="Grigoriev I.V."/>
            <person name="Debuchy R."/>
            <person name="Gladieux P."/>
            <person name="Thoren M.H."/>
            <person name="Johannesson H."/>
        </authorList>
    </citation>
    <scope>NUCLEOTIDE SEQUENCE</scope>
    <source>
        <strain evidence="3">CBS 315.58</strain>
    </source>
</reference>
<evidence type="ECO:0000313" key="4">
    <source>
        <dbReference type="Proteomes" id="UP001303160"/>
    </source>
</evidence>